<sequence length="112" mass="12307">MKKAFWAGTFLLVAMSACKKETKPAITTDKNQFESEFYGGCMQAIQNSGGDLYNEDLAANYCSCVIRTVLPALTDEEKAQISSPNNLEVQTKVNALVQPCLDDYLTALESLE</sequence>
<protein>
    <recommendedName>
        <fullName evidence="3">Lipoprotein</fullName>
    </recommendedName>
</protein>
<accession>A0ABY6M0N6</accession>
<keyword evidence="2" id="KW-1185">Reference proteome</keyword>
<evidence type="ECO:0000313" key="1">
    <source>
        <dbReference type="EMBL" id="UYW00681.1"/>
    </source>
</evidence>
<evidence type="ECO:0000313" key="2">
    <source>
        <dbReference type="Proteomes" id="UP001163328"/>
    </source>
</evidence>
<dbReference type="Proteomes" id="UP001163328">
    <property type="component" value="Chromosome"/>
</dbReference>
<name>A0ABY6M0N6_9FLAO</name>
<dbReference type="PROSITE" id="PS51257">
    <property type="entry name" value="PROKAR_LIPOPROTEIN"/>
    <property type="match status" value="1"/>
</dbReference>
<dbReference type="RefSeq" id="WP_264432679.1">
    <property type="nucleotide sequence ID" value="NZ_CP081495.1"/>
</dbReference>
<proteinExistence type="predicted"/>
<organism evidence="1 2">
    <name type="scientific">Flavobacterium agricola</name>
    <dbReference type="NCBI Taxonomy" id="2870839"/>
    <lineage>
        <taxon>Bacteria</taxon>
        <taxon>Pseudomonadati</taxon>
        <taxon>Bacteroidota</taxon>
        <taxon>Flavobacteriia</taxon>
        <taxon>Flavobacteriales</taxon>
        <taxon>Flavobacteriaceae</taxon>
        <taxon>Flavobacterium</taxon>
    </lineage>
</organism>
<dbReference type="EMBL" id="CP081495">
    <property type="protein sequence ID" value="UYW00681.1"/>
    <property type="molecule type" value="Genomic_DNA"/>
</dbReference>
<gene>
    <name evidence="1" type="ORF">K5I29_09075</name>
</gene>
<evidence type="ECO:0008006" key="3">
    <source>
        <dbReference type="Google" id="ProtNLM"/>
    </source>
</evidence>
<reference evidence="1" key="1">
    <citation type="submission" date="2021-08" db="EMBL/GenBank/DDBJ databases">
        <title>Flavobacterium sp. strain CC-SYL302.</title>
        <authorList>
            <person name="Lin S.-Y."/>
            <person name="Lee T.-H."/>
            <person name="Young C.-C."/>
        </authorList>
    </citation>
    <scope>NUCLEOTIDE SEQUENCE</scope>
    <source>
        <strain evidence="1">CC-SYL302</strain>
    </source>
</reference>